<name>A0A1E3QPF1_9ASCO</name>
<proteinExistence type="predicted"/>
<accession>A0A1E3QPF1</accession>
<dbReference type="RefSeq" id="XP_018984662.1">
    <property type="nucleotide sequence ID" value="XM_019127136.1"/>
</dbReference>
<reference evidence="2" key="1">
    <citation type="submission" date="2016-05" db="EMBL/GenBank/DDBJ databases">
        <title>Comparative genomics of biotechnologically important yeasts.</title>
        <authorList>
            <consortium name="DOE Joint Genome Institute"/>
            <person name="Riley R."/>
            <person name="Haridas S."/>
            <person name="Wolfe K.H."/>
            <person name="Lopes M.R."/>
            <person name="Hittinger C.T."/>
            <person name="Goker M."/>
            <person name="Salamov A."/>
            <person name="Wisecaver J."/>
            <person name="Long T.M."/>
            <person name="Aerts A.L."/>
            <person name="Barry K."/>
            <person name="Choi C."/>
            <person name="Clum A."/>
            <person name="Coughlan A.Y."/>
            <person name="Deshpande S."/>
            <person name="Douglass A.P."/>
            <person name="Hanson S.J."/>
            <person name="Klenk H.-P."/>
            <person name="Labutti K."/>
            <person name="Lapidus A."/>
            <person name="Lindquist E."/>
            <person name="Lipzen A."/>
            <person name="Meier-Kolthoff J.P."/>
            <person name="Ohm R.A."/>
            <person name="Otillar R.P."/>
            <person name="Pangilinan J."/>
            <person name="Peng Y."/>
            <person name="Rokas A."/>
            <person name="Rosa C.A."/>
            <person name="Scheuner C."/>
            <person name="Sibirny A.A."/>
            <person name="Slot J.C."/>
            <person name="Stielow J.B."/>
            <person name="Sun H."/>
            <person name="Kurtzman C.P."/>
            <person name="Blackwell M."/>
            <person name="Grigoriev I.V."/>
            <person name="Jeffries T.W."/>
        </authorList>
    </citation>
    <scope>NUCLEOTIDE SEQUENCE [LARGE SCALE GENOMIC DNA]</scope>
    <source>
        <strain evidence="2">NRRL Y-12698</strain>
    </source>
</reference>
<evidence type="ECO:0000313" key="2">
    <source>
        <dbReference type="Proteomes" id="UP000094336"/>
    </source>
</evidence>
<dbReference type="GeneID" id="30144989"/>
<keyword evidence="2" id="KW-1185">Reference proteome</keyword>
<gene>
    <name evidence="1" type="ORF">BABINDRAFT_141447</name>
</gene>
<dbReference type="Proteomes" id="UP000094336">
    <property type="component" value="Unassembled WGS sequence"/>
</dbReference>
<protein>
    <submittedName>
        <fullName evidence="1">Uncharacterized protein</fullName>
    </submittedName>
</protein>
<sequence>MLVVVPCWQCRFYSLKVTFPLPLYLGPLTYRGLSHRFIWSRNTQFYYSLHKEI</sequence>
<dbReference type="EMBL" id="KV454432">
    <property type="protein sequence ID" value="ODQ79334.1"/>
    <property type="molecule type" value="Genomic_DNA"/>
</dbReference>
<dbReference type="AlphaFoldDB" id="A0A1E3QPF1"/>
<evidence type="ECO:0000313" key="1">
    <source>
        <dbReference type="EMBL" id="ODQ79334.1"/>
    </source>
</evidence>
<organism evidence="1 2">
    <name type="scientific">Babjeviella inositovora NRRL Y-12698</name>
    <dbReference type="NCBI Taxonomy" id="984486"/>
    <lineage>
        <taxon>Eukaryota</taxon>
        <taxon>Fungi</taxon>
        <taxon>Dikarya</taxon>
        <taxon>Ascomycota</taxon>
        <taxon>Saccharomycotina</taxon>
        <taxon>Pichiomycetes</taxon>
        <taxon>Serinales incertae sedis</taxon>
        <taxon>Babjeviella</taxon>
    </lineage>
</organism>